<feature type="region of interest" description="Disordered" evidence="14">
    <location>
        <begin position="92"/>
        <end position="126"/>
    </location>
</feature>
<feature type="transmembrane region" description="Helical" evidence="15">
    <location>
        <begin position="252"/>
        <end position="275"/>
    </location>
</feature>
<dbReference type="Pfam" id="PF13499">
    <property type="entry name" value="EF-hand_7"/>
    <property type="match status" value="1"/>
</dbReference>
<dbReference type="PANTHER" id="PTHR14009">
    <property type="entry name" value="LEUCINE ZIPPER-EF-HAND CONTAINING TRANSMEMBRANE PROTEIN"/>
    <property type="match status" value="1"/>
</dbReference>
<dbReference type="Gene3D" id="1.10.238.10">
    <property type="entry name" value="EF-hand"/>
    <property type="match status" value="1"/>
</dbReference>
<evidence type="ECO:0000256" key="2">
    <source>
        <dbReference type="ARBA" id="ARBA00009584"/>
    </source>
</evidence>
<dbReference type="SUPFAM" id="SSF47473">
    <property type="entry name" value="EF-hand"/>
    <property type="match status" value="1"/>
</dbReference>
<dbReference type="PROSITE" id="PS50222">
    <property type="entry name" value="EF_HAND_2"/>
    <property type="match status" value="2"/>
</dbReference>
<feature type="domain" description="Letm1 RBD" evidence="17">
    <location>
        <begin position="298"/>
        <end position="566"/>
    </location>
</feature>
<evidence type="ECO:0000256" key="5">
    <source>
        <dbReference type="ARBA" id="ARBA00022692"/>
    </source>
</evidence>
<evidence type="ECO:0000259" key="16">
    <source>
        <dbReference type="PROSITE" id="PS50222"/>
    </source>
</evidence>
<keyword evidence="9 12" id="KW-0496">Mitochondrion</keyword>
<dbReference type="PROSITE" id="PS51758">
    <property type="entry name" value="LETM1_RBD"/>
    <property type="match status" value="1"/>
</dbReference>
<dbReference type="GO" id="GO:0005743">
    <property type="term" value="C:mitochondrial inner membrane"/>
    <property type="evidence" value="ECO:0007669"/>
    <property type="project" value="UniProtKB-SubCell"/>
</dbReference>
<dbReference type="CDD" id="cd00051">
    <property type="entry name" value="EFh"/>
    <property type="match status" value="1"/>
</dbReference>
<dbReference type="GO" id="GO:0030003">
    <property type="term" value="P:intracellular monoatomic cation homeostasis"/>
    <property type="evidence" value="ECO:0007669"/>
    <property type="project" value="TreeGrafter"/>
</dbReference>
<evidence type="ECO:0000256" key="11">
    <source>
        <dbReference type="ARBA" id="ARBA00031360"/>
    </source>
</evidence>
<comment type="subcellular location">
    <subcellularLocation>
        <location evidence="1">Mitochondrion inner membrane</location>
        <topology evidence="1">Single-pass membrane protein</topology>
    </subcellularLocation>
</comment>
<dbReference type="InterPro" id="IPR018247">
    <property type="entry name" value="EF_Hand_1_Ca_BS"/>
</dbReference>
<proteinExistence type="inferred from homology"/>
<reference evidence="18" key="1">
    <citation type="submission" date="2021-01" db="EMBL/GenBank/DDBJ databases">
        <authorList>
            <person name="Corre E."/>
            <person name="Pelletier E."/>
            <person name="Niang G."/>
            <person name="Scheremetjew M."/>
            <person name="Finn R."/>
            <person name="Kale V."/>
            <person name="Holt S."/>
            <person name="Cochrane G."/>
            <person name="Meng A."/>
            <person name="Brown T."/>
            <person name="Cohen L."/>
        </authorList>
    </citation>
    <scope>NUCLEOTIDE SEQUENCE</scope>
    <source>
        <strain evidence="18">NIES-2562</strain>
    </source>
</reference>
<feature type="compositionally biased region" description="Basic and acidic residues" evidence="14">
    <location>
        <begin position="106"/>
        <end position="115"/>
    </location>
</feature>
<keyword evidence="4" id="KW-0813">Transport</keyword>
<keyword evidence="7" id="KW-0106">Calcium</keyword>
<feature type="region of interest" description="Disordered" evidence="14">
    <location>
        <begin position="738"/>
        <end position="767"/>
    </location>
</feature>
<dbReference type="InterPro" id="IPR033122">
    <property type="entry name" value="LETM1-like_RBD"/>
</dbReference>
<evidence type="ECO:0000256" key="13">
    <source>
        <dbReference type="SAM" id="Coils"/>
    </source>
</evidence>
<keyword evidence="5 15" id="KW-0812">Transmembrane</keyword>
<evidence type="ECO:0000256" key="8">
    <source>
        <dbReference type="ARBA" id="ARBA00022989"/>
    </source>
</evidence>
<keyword evidence="13" id="KW-0175">Coiled coil</keyword>
<dbReference type="GO" id="GO:0015297">
    <property type="term" value="F:antiporter activity"/>
    <property type="evidence" value="ECO:0007669"/>
    <property type="project" value="UniProtKB-KW"/>
</dbReference>
<dbReference type="PANTHER" id="PTHR14009:SF1">
    <property type="entry name" value="MITOCHONDRIAL PROTON_CALCIUM EXCHANGER PROTEIN"/>
    <property type="match status" value="1"/>
</dbReference>
<dbReference type="EMBL" id="HBIB01019962">
    <property type="protein sequence ID" value="CAE0250694.1"/>
    <property type="molecule type" value="Transcribed_RNA"/>
</dbReference>
<dbReference type="AlphaFoldDB" id="A0A7S3G5E9"/>
<evidence type="ECO:0000256" key="4">
    <source>
        <dbReference type="ARBA" id="ARBA00022449"/>
    </source>
</evidence>
<feature type="compositionally biased region" description="Basic and acidic residues" evidence="14">
    <location>
        <begin position="742"/>
        <end position="754"/>
    </location>
</feature>
<evidence type="ECO:0000256" key="14">
    <source>
        <dbReference type="SAM" id="MobiDB-lite"/>
    </source>
</evidence>
<keyword evidence="4" id="KW-0050">Antiport</keyword>
<dbReference type="GO" id="GO:0043022">
    <property type="term" value="F:ribosome binding"/>
    <property type="evidence" value="ECO:0007669"/>
    <property type="project" value="InterPro"/>
</dbReference>
<evidence type="ECO:0000256" key="6">
    <source>
        <dbReference type="ARBA" id="ARBA00022792"/>
    </source>
</evidence>
<gene>
    <name evidence="18" type="ORF">PBIL07802_LOCUS12899</name>
</gene>
<evidence type="ECO:0000313" key="18">
    <source>
        <dbReference type="EMBL" id="CAE0250694.1"/>
    </source>
</evidence>
<evidence type="ECO:0000256" key="7">
    <source>
        <dbReference type="ARBA" id="ARBA00022837"/>
    </source>
</evidence>
<organism evidence="18">
    <name type="scientific">Palpitomonas bilix</name>
    <dbReference type="NCBI Taxonomy" id="652834"/>
    <lineage>
        <taxon>Eukaryota</taxon>
        <taxon>Eukaryota incertae sedis</taxon>
    </lineage>
</organism>
<dbReference type="GO" id="GO:0005509">
    <property type="term" value="F:calcium ion binding"/>
    <property type="evidence" value="ECO:0007669"/>
    <property type="project" value="InterPro"/>
</dbReference>
<feature type="domain" description="EF-hand" evidence="16">
    <location>
        <begin position="702"/>
        <end position="737"/>
    </location>
</feature>
<evidence type="ECO:0000256" key="10">
    <source>
        <dbReference type="ARBA" id="ARBA00023136"/>
    </source>
</evidence>
<evidence type="ECO:0000256" key="9">
    <source>
        <dbReference type="ARBA" id="ARBA00023128"/>
    </source>
</evidence>
<dbReference type="SMART" id="SM00054">
    <property type="entry name" value="EFh"/>
    <property type="match status" value="2"/>
</dbReference>
<name>A0A7S3G5E9_9EUKA</name>
<feature type="coiled-coil region" evidence="13">
    <location>
        <begin position="510"/>
        <end position="550"/>
    </location>
</feature>
<dbReference type="InterPro" id="IPR011992">
    <property type="entry name" value="EF-hand-dom_pair"/>
</dbReference>
<protein>
    <recommendedName>
        <fullName evidence="3">Mitochondrial proton/calcium exchanger protein</fullName>
    </recommendedName>
    <alternativeName>
        <fullName evidence="11">Leucine zipper-EF-hand-containing transmembrane protein 1</fullName>
    </alternativeName>
</protein>
<evidence type="ECO:0000256" key="1">
    <source>
        <dbReference type="ARBA" id="ARBA00004434"/>
    </source>
</evidence>
<dbReference type="InterPro" id="IPR002048">
    <property type="entry name" value="EF_hand_dom"/>
</dbReference>
<comment type="similarity">
    <text evidence="2">Belongs to the LETM1 family.</text>
</comment>
<feature type="domain" description="EF-hand" evidence="16">
    <location>
        <begin position="676"/>
        <end position="700"/>
    </location>
</feature>
<accession>A0A7S3G5E9</accession>
<evidence type="ECO:0000256" key="12">
    <source>
        <dbReference type="PROSITE-ProRule" id="PRU01094"/>
    </source>
</evidence>
<evidence type="ECO:0000259" key="17">
    <source>
        <dbReference type="PROSITE" id="PS51758"/>
    </source>
</evidence>
<keyword evidence="10 15" id="KW-0472">Membrane</keyword>
<dbReference type="Pfam" id="PF07766">
    <property type="entry name" value="LETM1_RBD"/>
    <property type="match status" value="1"/>
</dbReference>
<dbReference type="PROSITE" id="PS00018">
    <property type="entry name" value="EF_HAND_1"/>
    <property type="match status" value="2"/>
</dbReference>
<evidence type="ECO:0000256" key="15">
    <source>
        <dbReference type="SAM" id="Phobius"/>
    </source>
</evidence>
<evidence type="ECO:0000256" key="3">
    <source>
        <dbReference type="ARBA" id="ARBA00020557"/>
    </source>
</evidence>
<sequence length="767" mass="85252">MLRSFSARAPGLVSLGTSSSLSLHASAASRCAALSARALRGGARGENLAPLMASRTLRRLFSEMQSESVSSSTTNPLSMGMGKQRLAAVKEARQTVKRNTSSKADNGAKKAKMDESSGDVALSKGAAEKAAGQQKSIAKEAVASASSEATGSQSSSVGFFTGNYRASLMEITDQSLIRGATNKSEMSTLQRVQFGWKRGWAKVVEEARHYWTGTKLLFREVQFGFRTLRKILDGHTMTWRERRQFLRTVGDLVRLGPVFVFLVIPFMEVLLPFALKLFPNMLPSTFHAVHKKEEDLKRELRLRLELARFLQETLESMADSIAKENDGSLRDTAAEFTTFMENVRNGQKVSNEDILRFSKLFDDEIALDTLPRTQLVSMCRFLNINPYGTDALLRILLRARLQELKADDELMRDEDIAKLSLEELKVACSARGIRTQGLSPAGYRRRLKEWLELSLDHSVPASLLIMSRVFTITERMKTTKAIEATLQSLPEDVYEGLELPFKTSDRSSSVKDKERKLENFIRQEELIAEEEEEIRKYKKMEEEMEKKEKLETRIADGIPAGAVAEDGKVSTATVQETAGGIEGKPLAVETEDVEIPQEKLRALGETIATLSSASSVAREKEMLKDMIEDFEDLQSLLKDSKGGISTSFIGRVDSMLKKLSSHVDHVDLKIGDKLYLLDLDKDGKLSTEELKIAVKEVIREYNTEAEAAAVARQLDKDNDGIVSVEELEALAEDVDDNIIPSKADKDGAEESEKVNKKKKPSSKSVDN</sequence>
<keyword evidence="8 15" id="KW-1133">Transmembrane helix</keyword>
<keyword evidence="6" id="KW-0999">Mitochondrion inner membrane</keyword>
<dbReference type="InterPro" id="IPR044202">
    <property type="entry name" value="LETM1/MDM38-like"/>
</dbReference>